<proteinExistence type="predicted"/>
<organism evidence="1 2">
    <name type="scientific">Nitrolancea hollandica Lb</name>
    <dbReference type="NCBI Taxonomy" id="1129897"/>
    <lineage>
        <taxon>Bacteria</taxon>
        <taxon>Pseudomonadati</taxon>
        <taxon>Thermomicrobiota</taxon>
        <taxon>Thermomicrobia</taxon>
        <taxon>Sphaerobacterales</taxon>
        <taxon>Sphaerobacterineae</taxon>
        <taxon>Sphaerobacteraceae</taxon>
        <taxon>Nitrolancea</taxon>
    </lineage>
</organism>
<comment type="caution">
    <text evidence="1">The sequence shown here is derived from an EMBL/GenBank/DDBJ whole genome shotgun (WGS) entry which is preliminary data.</text>
</comment>
<sequence>MGIDVVPPKFAPSRLVPLRFALFRFALRRAGRALGIRMVLPFGKGGEYEPVVLSAMMSACSTPRISRWGRPHTGHARDAFNGLHWPARFGIVYVLGQTYFAVNTLPPARAHELSATVASINVIPPIEARAS</sequence>
<evidence type="ECO:0000313" key="2">
    <source>
        <dbReference type="Proteomes" id="UP000004221"/>
    </source>
</evidence>
<dbReference type="AlphaFoldDB" id="I4ELW3"/>
<keyword evidence="2" id="KW-1185">Reference proteome</keyword>
<reference evidence="1 2" key="1">
    <citation type="journal article" date="2012" name="ISME J.">
        <title>Nitrification expanded: discovery, physiology and genomics of a nitrite-oxidizing bacterium from the phylum Chloroflexi.</title>
        <authorList>
            <person name="Sorokin D.Y."/>
            <person name="Lucker S."/>
            <person name="Vejmelkova D."/>
            <person name="Kostrikina N.A."/>
            <person name="Kleerebezem R."/>
            <person name="Rijpstra W.I."/>
            <person name="Damste J.S."/>
            <person name="Le Paslier D."/>
            <person name="Muyzer G."/>
            <person name="Wagner M."/>
            <person name="van Loosdrecht M.C."/>
            <person name="Daims H."/>
        </authorList>
    </citation>
    <scope>NUCLEOTIDE SEQUENCE [LARGE SCALE GENOMIC DNA]</scope>
    <source>
        <strain evidence="2">none</strain>
    </source>
</reference>
<evidence type="ECO:0000313" key="1">
    <source>
        <dbReference type="EMBL" id="CCF85676.1"/>
    </source>
</evidence>
<protein>
    <submittedName>
        <fullName evidence="1">Uncharacterized protein</fullName>
    </submittedName>
</protein>
<name>I4ELW3_9BACT</name>
<accession>I4ELW3</accession>
<dbReference type="EMBL" id="CAGS01000488">
    <property type="protein sequence ID" value="CCF85676.1"/>
    <property type="molecule type" value="Genomic_DNA"/>
</dbReference>
<dbReference type="Proteomes" id="UP000004221">
    <property type="component" value="Unassembled WGS sequence"/>
</dbReference>
<gene>
    <name evidence="1" type="ORF">NITHO_5380003</name>
</gene>